<accession>A0ABT3QA47</accession>
<protein>
    <submittedName>
        <fullName evidence="1">Uncharacterized protein</fullName>
    </submittedName>
</protein>
<keyword evidence="2" id="KW-1185">Reference proteome</keyword>
<dbReference type="RefSeq" id="WP_194300481.1">
    <property type="nucleotide sequence ID" value="NZ_JAPIUX010000024.1"/>
</dbReference>
<proteinExistence type="predicted"/>
<evidence type="ECO:0000313" key="2">
    <source>
        <dbReference type="Proteomes" id="UP001526446"/>
    </source>
</evidence>
<sequence>MTDVKISYPERYYASYDTKAPQPTPVTGWYDTAGMKSVVSVPPAADMIAISAEDWADTTHFRCSIGRGVLDGRIVDYMPPPDPVPLAEQARQALAAARQTVWAEYGALNDPTPQAWVAYLKALRALADGQDAVGTTLPEAPA</sequence>
<dbReference type="Proteomes" id="UP001526446">
    <property type="component" value="Unassembled WGS sequence"/>
</dbReference>
<reference evidence="1 2" key="1">
    <citation type="submission" date="2022-11" db="EMBL/GenBank/DDBJ databases">
        <title>Genome sequencing of Acetobacter type strain.</title>
        <authorList>
            <person name="Heo J."/>
            <person name="Lee D."/>
            <person name="Han B.-H."/>
            <person name="Hong S.-B."/>
            <person name="Kwon S.-W."/>
        </authorList>
    </citation>
    <scope>NUCLEOTIDE SEQUENCE [LARGE SCALE GENOMIC DNA]</scope>
    <source>
        <strain evidence="1 2">KACC 21251</strain>
    </source>
</reference>
<dbReference type="EMBL" id="JAPIUX010000024">
    <property type="protein sequence ID" value="MCX2562140.1"/>
    <property type="molecule type" value="Genomic_DNA"/>
</dbReference>
<organism evidence="1 2">
    <name type="scientific">Acetobacter farinalis</name>
    <dbReference type="NCBI Taxonomy" id="1260984"/>
    <lineage>
        <taxon>Bacteria</taxon>
        <taxon>Pseudomonadati</taxon>
        <taxon>Pseudomonadota</taxon>
        <taxon>Alphaproteobacteria</taxon>
        <taxon>Acetobacterales</taxon>
        <taxon>Acetobacteraceae</taxon>
        <taxon>Acetobacter</taxon>
    </lineage>
</organism>
<name>A0ABT3QA47_9PROT</name>
<evidence type="ECO:0000313" key="1">
    <source>
        <dbReference type="EMBL" id="MCX2562140.1"/>
    </source>
</evidence>
<gene>
    <name evidence="1" type="ORF">OQ252_12140</name>
</gene>
<comment type="caution">
    <text evidence="1">The sequence shown here is derived from an EMBL/GenBank/DDBJ whole genome shotgun (WGS) entry which is preliminary data.</text>
</comment>